<keyword evidence="2" id="KW-1185">Reference proteome</keyword>
<proteinExistence type="predicted"/>
<dbReference type="Proteomes" id="UP000816034">
    <property type="component" value="Unassembled WGS sequence"/>
</dbReference>
<gene>
    <name evidence="1" type="ORF">C9374_010438</name>
</gene>
<dbReference type="RefSeq" id="XP_044543868.1">
    <property type="nucleotide sequence ID" value="XM_044685982.1"/>
</dbReference>
<reference evidence="1 2" key="1">
    <citation type="journal article" date="2018" name="BMC Genomics">
        <title>The genome of Naegleria lovaniensis, the basis for a comparative approach to unravel pathogenicity factors of the human pathogenic amoeba N. fowleri.</title>
        <authorList>
            <person name="Liechti N."/>
            <person name="Schurch N."/>
            <person name="Bruggmann R."/>
            <person name="Wittwer M."/>
        </authorList>
    </citation>
    <scope>NUCLEOTIDE SEQUENCE [LARGE SCALE GENOMIC DNA]</scope>
    <source>
        <strain evidence="1 2">ATCC 30569</strain>
    </source>
</reference>
<accession>A0AA88GG68</accession>
<evidence type="ECO:0000313" key="2">
    <source>
        <dbReference type="Proteomes" id="UP000816034"/>
    </source>
</evidence>
<organism evidence="1 2">
    <name type="scientific">Naegleria lovaniensis</name>
    <name type="common">Amoeba</name>
    <dbReference type="NCBI Taxonomy" id="51637"/>
    <lineage>
        <taxon>Eukaryota</taxon>
        <taxon>Discoba</taxon>
        <taxon>Heterolobosea</taxon>
        <taxon>Tetramitia</taxon>
        <taxon>Eutetramitia</taxon>
        <taxon>Vahlkampfiidae</taxon>
        <taxon>Naegleria</taxon>
    </lineage>
</organism>
<dbReference type="EMBL" id="PYSW02000043">
    <property type="protein sequence ID" value="KAG2374694.1"/>
    <property type="molecule type" value="Genomic_DNA"/>
</dbReference>
<protein>
    <submittedName>
        <fullName evidence="1">Uncharacterized protein</fullName>
    </submittedName>
</protein>
<dbReference type="AlphaFoldDB" id="A0AA88GG68"/>
<comment type="caution">
    <text evidence="1">The sequence shown here is derived from an EMBL/GenBank/DDBJ whole genome shotgun (WGS) entry which is preliminary data.</text>
</comment>
<sequence length="185" mass="21666">MVKVKHYFTMSCEDWTKYLQQEFIQEGDPEFITETYQDTLDQSYMTANVWMKVVEIEDKPTSISLQHSTLLSIHNESISFLTITCKEQQISSENMLLFFFAKSFLTQICNKSIEIKCGRIRYRSKNCEEVKLTCDQVVFSKDERELPMAIFSLHGEVPRSKLCELFQHSIPTQIKIESNHVEVKS</sequence>
<dbReference type="GeneID" id="68102892"/>
<evidence type="ECO:0000313" key="1">
    <source>
        <dbReference type="EMBL" id="KAG2374694.1"/>
    </source>
</evidence>
<name>A0AA88GG68_NAELO</name>